<keyword evidence="1" id="KW-0472">Membrane</keyword>
<organism evidence="2 3">
    <name type="scientific">Jatropha curcas</name>
    <name type="common">Barbados nut</name>
    <dbReference type="NCBI Taxonomy" id="180498"/>
    <lineage>
        <taxon>Eukaryota</taxon>
        <taxon>Viridiplantae</taxon>
        <taxon>Streptophyta</taxon>
        <taxon>Embryophyta</taxon>
        <taxon>Tracheophyta</taxon>
        <taxon>Spermatophyta</taxon>
        <taxon>Magnoliopsida</taxon>
        <taxon>eudicotyledons</taxon>
        <taxon>Gunneridae</taxon>
        <taxon>Pentapetalae</taxon>
        <taxon>rosids</taxon>
        <taxon>fabids</taxon>
        <taxon>Malpighiales</taxon>
        <taxon>Euphorbiaceae</taxon>
        <taxon>Crotonoideae</taxon>
        <taxon>Jatropheae</taxon>
        <taxon>Jatropha</taxon>
    </lineage>
</organism>
<accession>A0A067KKQ9</accession>
<dbReference type="Proteomes" id="UP000027138">
    <property type="component" value="Unassembled WGS sequence"/>
</dbReference>
<protein>
    <recommendedName>
        <fullName evidence="4">Transmembrane protein</fullName>
    </recommendedName>
</protein>
<evidence type="ECO:0000313" key="3">
    <source>
        <dbReference type="Proteomes" id="UP000027138"/>
    </source>
</evidence>
<evidence type="ECO:0000313" key="2">
    <source>
        <dbReference type="EMBL" id="KDP36816.1"/>
    </source>
</evidence>
<gene>
    <name evidence="2" type="ORF">JCGZ_08107</name>
</gene>
<keyword evidence="1" id="KW-1133">Transmembrane helix</keyword>
<keyword evidence="3" id="KW-1185">Reference proteome</keyword>
<evidence type="ECO:0008006" key="4">
    <source>
        <dbReference type="Google" id="ProtNLM"/>
    </source>
</evidence>
<dbReference type="AlphaFoldDB" id="A0A067KKQ9"/>
<sequence>MEVVEIHQNDVNERLVMSATYPVNIIFFSIILSASMLLKEPTAATVGALPPSPRFKTIKGRGGNEIGA</sequence>
<proteinExistence type="predicted"/>
<evidence type="ECO:0000256" key="1">
    <source>
        <dbReference type="SAM" id="Phobius"/>
    </source>
</evidence>
<dbReference type="EMBL" id="KK914420">
    <property type="protein sequence ID" value="KDP36816.1"/>
    <property type="molecule type" value="Genomic_DNA"/>
</dbReference>
<name>A0A067KKQ9_JATCU</name>
<reference evidence="2 3" key="1">
    <citation type="journal article" date="2014" name="PLoS ONE">
        <title>Global Analysis of Gene Expression Profiles in Physic Nut (Jatropha curcas L.) Seedlings Exposed to Salt Stress.</title>
        <authorList>
            <person name="Zhang L."/>
            <person name="Zhang C."/>
            <person name="Wu P."/>
            <person name="Chen Y."/>
            <person name="Li M."/>
            <person name="Jiang H."/>
            <person name="Wu G."/>
        </authorList>
    </citation>
    <scope>NUCLEOTIDE SEQUENCE [LARGE SCALE GENOMIC DNA]</scope>
    <source>
        <strain evidence="3">cv. GZQX0401</strain>
        <tissue evidence="2">Young leaves</tissue>
    </source>
</reference>
<keyword evidence="1" id="KW-0812">Transmembrane</keyword>
<feature type="transmembrane region" description="Helical" evidence="1">
    <location>
        <begin position="19"/>
        <end position="38"/>
    </location>
</feature>